<dbReference type="GO" id="GO:0043190">
    <property type="term" value="C:ATP-binding cassette (ABC) transporter complex"/>
    <property type="evidence" value="ECO:0007669"/>
    <property type="project" value="InterPro"/>
</dbReference>
<feature type="compositionally biased region" description="Gly residues" evidence="7">
    <location>
        <begin position="11"/>
        <end position="27"/>
    </location>
</feature>
<keyword evidence="6" id="KW-1003">Cell membrane</keyword>
<evidence type="ECO:0000259" key="8">
    <source>
        <dbReference type="PROSITE" id="PS51012"/>
    </source>
</evidence>
<keyword evidence="2 6" id="KW-0812">Transmembrane</keyword>
<evidence type="ECO:0000256" key="2">
    <source>
        <dbReference type="ARBA" id="ARBA00022692"/>
    </source>
</evidence>
<keyword evidence="4 6" id="KW-0472">Membrane</keyword>
<proteinExistence type="inferred from homology"/>
<feature type="transmembrane region" description="Helical" evidence="6">
    <location>
        <begin position="270"/>
        <end position="288"/>
    </location>
</feature>
<accession>E2IHC1</accession>
<sequence>MALSAVRDTGGTAGSTPGGPTGGGSAGAGEARRLVSAALRSAVRGTLVVAHRDVLRQVRHPGVVVAQAAQIVFFVLVYAVGFRSMIGSVGGVSFGAYVYPGIIAIQVVMLGVGTGLTYAMDREFGVLREMQVAPVPRMCLPLGKILASCVLLTAQAMLMLLPAPLLGLPLTPARYAAGTAVYLATAAAFSLIGLLLAVSVRRIETLQATVQLAMYPLLFLSGSVFRPDAVPGWLAALMRLNPMMYAVDLARHVLLPSAPGVSYLPVWRDLLVIAALVAAASAALRLRVGR</sequence>
<evidence type="ECO:0000256" key="7">
    <source>
        <dbReference type="SAM" id="MobiDB-lite"/>
    </source>
</evidence>
<gene>
    <name evidence="9" type="primary">mibU</name>
</gene>
<dbReference type="PANTHER" id="PTHR43229:SF2">
    <property type="entry name" value="NODULATION PROTEIN J"/>
    <property type="match status" value="1"/>
</dbReference>
<evidence type="ECO:0000313" key="9">
    <source>
        <dbReference type="EMBL" id="ADK32559.1"/>
    </source>
</evidence>
<keyword evidence="3 6" id="KW-1133">Transmembrane helix</keyword>
<evidence type="ECO:0000256" key="3">
    <source>
        <dbReference type="ARBA" id="ARBA00022989"/>
    </source>
</evidence>
<evidence type="ECO:0000256" key="1">
    <source>
        <dbReference type="ARBA" id="ARBA00004141"/>
    </source>
</evidence>
<feature type="transmembrane region" description="Helical" evidence="6">
    <location>
        <begin position="212"/>
        <end position="234"/>
    </location>
</feature>
<evidence type="ECO:0000256" key="4">
    <source>
        <dbReference type="ARBA" id="ARBA00023136"/>
    </source>
</evidence>
<dbReference type="InterPro" id="IPR013525">
    <property type="entry name" value="ABC2_TM"/>
</dbReference>
<dbReference type="InterPro" id="IPR047817">
    <property type="entry name" value="ABC2_TM_bact-type"/>
</dbReference>
<dbReference type="EMBL" id="HM536998">
    <property type="protein sequence ID" value="ADK32559.1"/>
    <property type="molecule type" value="Genomic_DNA"/>
</dbReference>
<feature type="transmembrane region" description="Helical" evidence="6">
    <location>
        <begin position="141"/>
        <end position="161"/>
    </location>
</feature>
<dbReference type="InterPro" id="IPR000412">
    <property type="entry name" value="ABC_2_transport"/>
</dbReference>
<feature type="transmembrane region" description="Helical" evidence="6">
    <location>
        <begin position="98"/>
        <end position="120"/>
    </location>
</feature>
<dbReference type="GO" id="GO:0046677">
    <property type="term" value="P:response to antibiotic"/>
    <property type="evidence" value="ECO:0007669"/>
    <property type="project" value="UniProtKB-KW"/>
</dbReference>
<evidence type="ECO:0000256" key="5">
    <source>
        <dbReference type="ARBA" id="ARBA00023251"/>
    </source>
</evidence>
<reference evidence="9" key="1">
    <citation type="journal article" date="2010" name="Proc. Natl. Acad. Sci. U.S.A.">
        <title>Microbisporicin gene cluster reveals unusual features of lantibiotic biosynthesis in actinomycetes.</title>
        <authorList>
            <person name="Foulston L.C."/>
            <person name="Bibb M.J."/>
        </authorList>
    </citation>
    <scope>NUCLEOTIDE SEQUENCE</scope>
    <source>
        <strain evidence="9">NRRL 30420</strain>
    </source>
</reference>
<keyword evidence="6" id="KW-0813">Transport</keyword>
<dbReference type="PROSITE" id="PS51012">
    <property type="entry name" value="ABC_TM2"/>
    <property type="match status" value="1"/>
</dbReference>
<feature type="transmembrane region" description="Helical" evidence="6">
    <location>
        <begin position="62"/>
        <end position="86"/>
    </location>
</feature>
<protein>
    <recommendedName>
        <fullName evidence="6">Transport permease protein</fullName>
    </recommendedName>
</protein>
<feature type="region of interest" description="Disordered" evidence="7">
    <location>
        <begin position="1"/>
        <end position="28"/>
    </location>
</feature>
<dbReference type="PANTHER" id="PTHR43229">
    <property type="entry name" value="NODULATION PROTEIN J"/>
    <property type="match status" value="1"/>
</dbReference>
<organism evidence="9">
    <name type="scientific">Microbispora corallina</name>
    <dbReference type="NCBI Taxonomy" id="83302"/>
    <lineage>
        <taxon>Bacteria</taxon>
        <taxon>Bacillati</taxon>
        <taxon>Actinomycetota</taxon>
        <taxon>Actinomycetes</taxon>
        <taxon>Streptosporangiales</taxon>
        <taxon>Streptosporangiaceae</taxon>
        <taxon>Microbispora</taxon>
    </lineage>
</organism>
<dbReference type="PIRSF" id="PIRSF006648">
    <property type="entry name" value="DrrB"/>
    <property type="match status" value="1"/>
</dbReference>
<comment type="subcellular location">
    <subcellularLocation>
        <location evidence="6">Cell membrane</location>
        <topology evidence="6">Multi-pass membrane protein</topology>
    </subcellularLocation>
    <subcellularLocation>
        <location evidence="1">Membrane</location>
        <topology evidence="1">Multi-pass membrane protein</topology>
    </subcellularLocation>
</comment>
<name>E2IHC1_9ACTN</name>
<feature type="domain" description="ABC transmembrane type-2" evidence="8">
    <location>
        <begin position="62"/>
        <end position="289"/>
    </location>
</feature>
<dbReference type="AlphaFoldDB" id="E2IHC1"/>
<feature type="transmembrane region" description="Helical" evidence="6">
    <location>
        <begin position="181"/>
        <end position="200"/>
    </location>
</feature>
<keyword evidence="5" id="KW-0046">Antibiotic resistance</keyword>
<evidence type="ECO:0000256" key="6">
    <source>
        <dbReference type="RuleBase" id="RU361157"/>
    </source>
</evidence>
<dbReference type="Pfam" id="PF01061">
    <property type="entry name" value="ABC2_membrane"/>
    <property type="match status" value="1"/>
</dbReference>
<comment type="similarity">
    <text evidence="6">Belongs to the ABC-2 integral membrane protein family.</text>
</comment>
<dbReference type="InterPro" id="IPR051784">
    <property type="entry name" value="Nod_factor_ABC_transporter"/>
</dbReference>
<dbReference type="GO" id="GO:0140359">
    <property type="term" value="F:ABC-type transporter activity"/>
    <property type="evidence" value="ECO:0007669"/>
    <property type="project" value="InterPro"/>
</dbReference>